<name>A0A433Y719_9BACL</name>
<dbReference type="Gene3D" id="3.40.50.2300">
    <property type="match status" value="2"/>
</dbReference>
<dbReference type="GO" id="GO:0003700">
    <property type="term" value="F:DNA-binding transcription factor activity"/>
    <property type="evidence" value="ECO:0007669"/>
    <property type="project" value="TreeGrafter"/>
</dbReference>
<evidence type="ECO:0000259" key="4">
    <source>
        <dbReference type="PROSITE" id="PS50932"/>
    </source>
</evidence>
<keyword evidence="3" id="KW-0804">Transcription</keyword>
<accession>A0A433Y719</accession>
<dbReference type="InterPro" id="IPR028082">
    <property type="entry name" value="Peripla_BP_I"/>
</dbReference>
<proteinExistence type="predicted"/>
<dbReference type="PANTHER" id="PTHR30146:SF109">
    <property type="entry name" value="HTH-TYPE TRANSCRIPTIONAL REGULATOR GALS"/>
    <property type="match status" value="1"/>
</dbReference>
<reference evidence="5 6" key="1">
    <citation type="submission" date="2018-12" db="EMBL/GenBank/DDBJ databases">
        <authorList>
            <person name="Sun L."/>
            <person name="Chen Z."/>
        </authorList>
    </citation>
    <scope>NUCLEOTIDE SEQUENCE [LARGE SCALE GENOMIC DNA]</scope>
    <source>
        <strain evidence="5 6">DSM 15890</strain>
    </source>
</reference>
<dbReference type="CDD" id="cd06267">
    <property type="entry name" value="PBP1_LacI_sugar_binding-like"/>
    <property type="match status" value="1"/>
</dbReference>
<feature type="domain" description="HTH lacI-type" evidence="4">
    <location>
        <begin position="3"/>
        <end position="57"/>
    </location>
</feature>
<comment type="caution">
    <text evidence="5">The sequence shown here is derived from an EMBL/GenBank/DDBJ whole genome shotgun (WGS) entry which is preliminary data.</text>
</comment>
<protein>
    <submittedName>
        <fullName evidence="5">LacI family transcriptional regulator</fullName>
    </submittedName>
</protein>
<organism evidence="5 6">
    <name type="scientific">Paenibacillus anaericanus</name>
    <dbReference type="NCBI Taxonomy" id="170367"/>
    <lineage>
        <taxon>Bacteria</taxon>
        <taxon>Bacillati</taxon>
        <taxon>Bacillota</taxon>
        <taxon>Bacilli</taxon>
        <taxon>Bacillales</taxon>
        <taxon>Paenibacillaceae</taxon>
        <taxon>Paenibacillus</taxon>
    </lineage>
</organism>
<evidence type="ECO:0000313" key="6">
    <source>
        <dbReference type="Proteomes" id="UP000279446"/>
    </source>
</evidence>
<evidence type="ECO:0000256" key="2">
    <source>
        <dbReference type="ARBA" id="ARBA00023125"/>
    </source>
</evidence>
<keyword evidence="6" id="KW-1185">Reference proteome</keyword>
<dbReference type="Pfam" id="PF13377">
    <property type="entry name" value="Peripla_BP_3"/>
    <property type="match status" value="1"/>
</dbReference>
<dbReference type="InterPro" id="IPR046335">
    <property type="entry name" value="LacI/GalR-like_sensor"/>
</dbReference>
<keyword evidence="1" id="KW-0805">Transcription regulation</keyword>
<gene>
    <name evidence="5" type="ORF">EJP82_16285</name>
</gene>
<dbReference type="InterPro" id="IPR010982">
    <property type="entry name" value="Lambda_DNA-bd_dom_sf"/>
</dbReference>
<evidence type="ECO:0000256" key="3">
    <source>
        <dbReference type="ARBA" id="ARBA00023163"/>
    </source>
</evidence>
<evidence type="ECO:0000313" key="5">
    <source>
        <dbReference type="EMBL" id="RUT45237.1"/>
    </source>
</evidence>
<dbReference type="OrthoDB" id="9775106at2"/>
<dbReference type="RefSeq" id="WP_127193129.1">
    <property type="nucleotide sequence ID" value="NZ_RZNY01000013.1"/>
</dbReference>
<dbReference type="Pfam" id="PF00356">
    <property type="entry name" value="LacI"/>
    <property type="match status" value="1"/>
</dbReference>
<dbReference type="SUPFAM" id="SSF53822">
    <property type="entry name" value="Periplasmic binding protein-like I"/>
    <property type="match status" value="1"/>
</dbReference>
<dbReference type="SUPFAM" id="SSF47413">
    <property type="entry name" value="lambda repressor-like DNA-binding domains"/>
    <property type="match status" value="1"/>
</dbReference>
<dbReference type="SMART" id="SM00354">
    <property type="entry name" value="HTH_LACI"/>
    <property type="match status" value="1"/>
</dbReference>
<dbReference type="PROSITE" id="PS50932">
    <property type="entry name" value="HTH_LACI_2"/>
    <property type="match status" value="1"/>
</dbReference>
<dbReference type="GO" id="GO:0000976">
    <property type="term" value="F:transcription cis-regulatory region binding"/>
    <property type="evidence" value="ECO:0007669"/>
    <property type="project" value="TreeGrafter"/>
</dbReference>
<evidence type="ECO:0000256" key="1">
    <source>
        <dbReference type="ARBA" id="ARBA00023015"/>
    </source>
</evidence>
<keyword evidence="2" id="KW-0238">DNA-binding</keyword>
<dbReference type="Gene3D" id="1.10.260.40">
    <property type="entry name" value="lambda repressor-like DNA-binding domains"/>
    <property type="match status" value="1"/>
</dbReference>
<dbReference type="AlphaFoldDB" id="A0A433Y719"/>
<sequence>MKVSIFDVAKKSGLSVVTVSRVLNNSTSVREKNRLKVLEAMKELDYHPNAAARSLARGETRIIGLVVTTLKDSFLDEIVRAITDTAEAQGYYVALSVTSGLQDKRHYLFKEDRVDGVLLLSPMHEDEYTLELKKSQIPFVLLDNQLMSSSATSVIVDNFKGGYDATKHLIDLGHKEIAHISGPELFLSSRERERGFRTALEESGLQPFHIERGNFEISTGYRIARSWIDSGNLPTALFACDDYVALGAMNAFRNEGIRVPEDISIIGFDDQVIASEFRPMLTTIRQPAEQIGRTGVELLLKSISGVAKRNVTVQLIPELVIRESTARRL</sequence>
<dbReference type="CDD" id="cd01392">
    <property type="entry name" value="HTH_LacI"/>
    <property type="match status" value="1"/>
</dbReference>
<dbReference type="PANTHER" id="PTHR30146">
    <property type="entry name" value="LACI-RELATED TRANSCRIPTIONAL REPRESSOR"/>
    <property type="match status" value="1"/>
</dbReference>
<dbReference type="Proteomes" id="UP000279446">
    <property type="component" value="Unassembled WGS sequence"/>
</dbReference>
<dbReference type="InterPro" id="IPR000843">
    <property type="entry name" value="HTH_LacI"/>
</dbReference>
<dbReference type="EMBL" id="RZNY01000013">
    <property type="protein sequence ID" value="RUT45237.1"/>
    <property type="molecule type" value="Genomic_DNA"/>
</dbReference>